<protein>
    <submittedName>
        <fullName evidence="1">Uncharacterized protein</fullName>
    </submittedName>
</protein>
<sequence length="52" mass="5798">LKIINNLGGYSGSFNNYILQIEFDGKLPNVNIIKADNFIKNKENSENINAAL</sequence>
<comment type="caution">
    <text evidence="1">The sequence shown here is derived from an EMBL/GenBank/DDBJ whole genome shotgun (WGS) entry which is preliminary data.</text>
</comment>
<gene>
    <name evidence="1" type="ORF">QR685DRAFT_446238</name>
</gene>
<organism evidence="1 2">
    <name type="scientific">Neurospora intermedia</name>
    <dbReference type="NCBI Taxonomy" id="5142"/>
    <lineage>
        <taxon>Eukaryota</taxon>
        <taxon>Fungi</taxon>
        <taxon>Dikarya</taxon>
        <taxon>Ascomycota</taxon>
        <taxon>Pezizomycotina</taxon>
        <taxon>Sordariomycetes</taxon>
        <taxon>Sordariomycetidae</taxon>
        <taxon>Sordariales</taxon>
        <taxon>Sordariaceae</taxon>
        <taxon>Neurospora</taxon>
    </lineage>
</organism>
<dbReference type="EMBL" id="JAVLET010000007">
    <property type="protein sequence ID" value="KAL0468134.1"/>
    <property type="molecule type" value="Genomic_DNA"/>
</dbReference>
<feature type="non-terminal residue" evidence="1">
    <location>
        <position position="1"/>
    </location>
</feature>
<accession>A0ABR3D624</accession>
<reference evidence="1 2" key="1">
    <citation type="submission" date="2023-09" db="EMBL/GenBank/DDBJ databases">
        <title>Multi-omics analysis of a traditional fermented food reveals byproduct-associated fungal strains for waste-to-food upcycling.</title>
        <authorList>
            <consortium name="Lawrence Berkeley National Laboratory"/>
            <person name="Rekdal V.M."/>
            <person name="Villalobos-Escobedo J.M."/>
            <person name="Rodriguez-Valeron N."/>
            <person name="Garcia M.O."/>
            <person name="Vasquez D.P."/>
            <person name="Damayanti I."/>
            <person name="Sorensen P.M."/>
            <person name="Baidoo E.E."/>
            <person name="De Carvalho A.C."/>
            <person name="Riley R."/>
            <person name="Lipzen A."/>
            <person name="He G."/>
            <person name="Yan M."/>
            <person name="Haridas S."/>
            <person name="Daum C."/>
            <person name="Yoshinaga Y."/>
            <person name="Ng V."/>
            <person name="Grigoriev I.V."/>
            <person name="Munk R."/>
            <person name="Nuraida L."/>
            <person name="Wijaya C.H."/>
            <person name="Morales P.-C."/>
            <person name="Keasling J.D."/>
        </authorList>
    </citation>
    <scope>NUCLEOTIDE SEQUENCE [LARGE SCALE GENOMIC DNA]</scope>
    <source>
        <strain evidence="1 2">FGSC 2613</strain>
    </source>
</reference>
<proteinExistence type="predicted"/>
<name>A0ABR3D624_NEUIN</name>
<dbReference type="Proteomes" id="UP001451303">
    <property type="component" value="Unassembled WGS sequence"/>
</dbReference>
<evidence type="ECO:0000313" key="2">
    <source>
        <dbReference type="Proteomes" id="UP001451303"/>
    </source>
</evidence>
<keyword evidence="2" id="KW-1185">Reference proteome</keyword>
<evidence type="ECO:0000313" key="1">
    <source>
        <dbReference type="EMBL" id="KAL0468134.1"/>
    </source>
</evidence>